<evidence type="ECO:0000256" key="5">
    <source>
        <dbReference type="ARBA" id="ARBA00022917"/>
    </source>
</evidence>
<keyword evidence="2 12" id="KW-1003">Cell membrane</keyword>
<dbReference type="Pfam" id="PF03144">
    <property type="entry name" value="GTP_EFTU_D2"/>
    <property type="match status" value="1"/>
</dbReference>
<keyword evidence="6 12" id="KW-0342">GTP-binding</keyword>
<dbReference type="EMBL" id="JAUSVL010000001">
    <property type="protein sequence ID" value="MDQ0288482.1"/>
    <property type="molecule type" value="Genomic_DNA"/>
</dbReference>
<comment type="catalytic activity">
    <reaction evidence="8 12">
        <text>GTP + H2O = GDP + phosphate + H(+)</text>
        <dbReference type="Rhea" id="RHEA:19669"/>
        <dbReference type="ChEBI" id="CHEBI:15377"/>
        <dbReference type="ChEBI" id="CHEBI:15378"/>
        <dbReference type="ChEBI" id="CHEBI:37565"/>
        <dbReference type="ChEBI" id="CHEBI:43474"/>
        <dbReference type="ChEBI" id="CHEBI:58189"/>
        <dbReference type="EC" id="3.6.5.n1"/>
    </reaction>
</comment>
<evidence type="ECO:0000313" key="15">
    <source>
        <dbReference type="Proteomes" id="UP001238163"/>
    </source>
</evidence>
<dbReference type="CDD" id="cd03709">
    <property type="entry name" value="lepA_C"/>
    <property type="match status" value="1"/>
</dbReference>
<feature type="binding site" evidence="12">
    <location>
        <begin position="135"/>
        <end position="138"/>
    </location>
    <ligand>
        <name>GTP</name>
        <dbReference type="ChEBI" id="CHEBI:37565"/>
    </ligand>
</feature>
<dbReference type="FunFam" id="3.30.70.2570:FF:000001">
    <property type="entry name" value="Translation factor GUF1, mitochondrial"/>
    <property type="match status" value="1"/>
</dbReference>
<keyword evidence="5 12" id="KW-0648">Protein biosynthesis</keyword>
<dbReference type="InterPro" id="IPR005225">
    <property type="entry name" value="Small_GTP-bd"/>
</dbReference>
<evidence type="ECO:0000256" key="8">
    <source>
        <dbReference type="ARBA" id="ARBA00050293"/>
    </source>
</evidence>
<dbReference type="PANTHER" id="PTHR43512:SF4">
    <property type="entry name" value="TRANSLATION FACTOR GUF1 HOMOLOG, CHLOROPLASTIC"/>
    <property type="match status" value="1"/>
</dbReference>
<dbReference type="SUPFAM" id="SSF54980">
    <property type="entry name" value="EF-G C-terminal domain-like"/>
    <property type="match status" value="2"/>
</dbReference>
<dbReference type="PRINTS" id="PR00315">
    <property type="entry name" value="ELONGATNFCT"/>
</dbReference>
<dbReference type="Pfam" id="PF00009">
    <property type="entry name" value="GTP_EFTU"/>
    <property type="match status" value="1"/>
</dbReference>
<dbReference type="InterPro" id="IPR004161">
    <property type="entry name" value="EFTu-like_2"/>
</dbReference>
<dbReference type="GO" id="GO:0043022">
    <property type="term" value="F:ribosome binding"/>
    <property type="evidence" value="ECO:0007669"/>
    <property type="project" value="UniProtKB-UniRule"/>
</dbReference>
<comment type="similarity">
    <text evidence="10">Belongs to the GTP-binding elongation factor family. LepA subfamily.</text>
</comment>
<dbReference type="NCBIfam" id="TIGR00231">
    <property type="entry name" value="small_GTP"/>
    <property type="match status" value="1"/>
</dbReference>
<evidence type="ECO:0000256" key="4">
    <source>
        <dbReference type="ARBA" id="ARBA00022801"/>
    </source>
</evidence>
<dbReference type="InterPro" id="IPR000795">
    <property type="entry name" value="T_Tr_GTP-bd_dom"/>
</dbReference>
<dbReference type="GO" id="GO:0003924">
    <property type="term" value="F:GTPase activity"/>
    <property type="evidence" value="ECO:0007669"/>
    <property type="project" value="UniProtKB-UniRule"/>
</dbReference>
<name>A0AAE3VDF6_9BACT</name>
<feature type="domain" description="Tr-type G" evidence="13">
    <location>
        <begin position="6"/>
        <end position="188"/>
    </location>
</feature>
<proteinExistence type="inferred from homology"/>
<feature type="binding site" evidence="12">
    <location>
        <begin position="18"/>
        <end position="23"/>
    </location>
    <ligand>
        <name>GTP</name>
        <dbReference type="ChEBI" id="CHEBI:37565"/>
    </ligand>
</feature>
<dbReference type="CDD" id="cd16260">
    <property type="entry name" value="EF4_III"/>
    <property type="match status" value="1"/>
</dbReference>
<evidence type="ECO:0000256" key="3">
    <source>
        <dbReference type="ARBA" id="ARBA00022741"/>
    </source>
</evidence>
<dbReference type="RefSeq" id="WP_307259810.1">
    <property type="nucleotide sequence ID" value="NZ_JAUSVL010000001.1"/>
</dbReference>
<evidence type="ECO:0000256" key="12">
    <source>
        <dbReference type="HAMAP-Rule" id="MF_00071"/>
    </source>
</evidence>
<dbReference type="InterPro" id="IPR027417">
    <property type="entry name" value="P-loop_NTPase"/>
</dbReference>
<accession>A0AAE3VDF6</accession>
<dbReference type="Pfam" id="PF00679">
    <property type="entry name" value="EFG_C"/>
    <property type="match status" value="1"/>
</dbReference>
<dbReference type="Gene3D" id="3.30.70.870">
    <property type="entry name" value="Elongation Factor G (Translational Gtpase), domain 3"/>
    <property type="match status" value="1"/>
</dbReference>
<dbReference type="SUPFAM" id="SSF50447">
    <property type="entry name" value="Translation proteins"/>
    <property type="match status" value="1"/>
</dbReference>
<evidence type="ECO:0000259" key="13">
    <source>
        <dbReference type="PROSITE" id="PS51722"/>
    </source>
</evidence>
<protein>
    <recommendedName>
        <fullName evidence="11 12">Elongation factor 4</fullName>
        <shortName evidence="12">EF-4</shortName>
        <ecNumber evidence="11 12">3.6.5.n1</ecNumber>
    </recommendedName>
    <alternativeName>
        <fullName evidence="12">Ribosomal back-translocase LepA</fullName>
    </alternativeName>
</protein>
<comment type="function">
    <text evidence="9 12">Required for accurate and efficient protein synthesis under certain stress conditions. May act as a fidelity factor of the translation reaction, by catalyzing a one-codon backward translocation of tRNAs on improperly translocated ribosomes. Back-translocation proceeds from a post-translocation (POST) complex to a pre-translocation (PRE) complex, thus giving elongation factor G a second chance to translocate the tRNAs correctly. Binds to ribosomes in a GTP-dependent manner.</text>
</comment>
<dbReference type="EC" id="3.6.5.n1" evidence="11 12"/>
<dbReference type="InterPro" id="IPR000640">
    <property type="entry name" value="EFG_V-like"/>
</dbReference>
<dbReference type="Gene3D" id="3.30.70.240">
    <property type="match status" value="1"/>
</dbReference>
<dbReference type="AlphaFoldDB" id="A0AAE3VDF6"/>
<evidence type="ECO:0000256" key="10">
    <source>
        <dbReference type="ARBA" id="ARBA00061052"/>
    </source>
</evidence>
<dbReference type="GO" id="GO:0003746">
    <property type="term" value="F:translation elongation factor activity"/>
    <property type="evidence" value="ECO:0007669"/>
    <property type="project" value="UniProtKB-UniRule"/>
</dbReference>
<evidence type="ECO:0000256" key="1">
    <source>
        <dbReference type="ARBA" id="ARBA00005454"/>
    </source>
</evidence>
<dbReference type="GO" id="GO:0045727">
    <property type="term" value="P:positive regulation of translation"/>
    <property type="evidence" value="ECO:0007669"/>
    <property type="project" value="UniProtKB-UniRule"/>
</dbReference>
<dbReference type="CDD" id="cd03699">
    <property type="entry name" value="EF4_II"/>
    <property type="match status" value="1"/>
</dbReference>
<dbReference type="GO" id="GO:0005525">
    <property type="term" value="F:GTP binding"/>
    <property type="evidence" value="ECO:0007669"/>
    <property type="project" value="UniProtKB-UniRule"/>
</dbReference>
<organism evidence="14 15">
    <name type="scientific">Oligosphaera ethanolica</name>
    <dbReference type="NCBI Taxonomy" id="760260"/>
    <lineage>
        <taxon>Bacteria</taxon>
        <taxon>Pseudomonadati</taxon>
        <taxon>Lentisphaerota</taxon>
        <taxon>Oligosphaeria</taxon>
        <taxon>Oligosphaerales</taxon>
        <taxon>Oligosphaeraceae</taxon>
        <taxon>Oligosphaera</taxon>
    </lineage>
</organism>
<evidence type="ECO:0000256" key="11">
    <source>
        <dbReference type="ARBA" id="ARBA00066744"/>
    </source>
</evidence>
<keyword evidence="3 12" id="KW-0547">Nucleotide-binding</keyword>
<dbReference type="NCBIfam" id="TIGR01393">
    <property type="entry name" value="lepA"/>
    <property type="match status" value="1"/>
</dbReference>
<dbReference type="Gene3D" id="2.40.30.10">
    <property type="entry name" value="Translation factors"/>
    <property type="match status" value="1"/>
</dbReference>
<dbReference type="InterPro" id="IPR013842">
    <property type="entry name" value="LepA_CTD"/>
</dbReference>
<dbReference type="InterPro" id="IPR009000">
    <property type="entry name" value="Transl_B-barrel_sf"/>
</dbReference>
<dbReference type="SUPFAM" id="SSF52540">
    <property type="entry name" value="P-loop containing nucleoside triphosphate hydrolases"/>
    <property type="match status" value="1"/>
</dbReference>
<comment type="caution">
    <text evidence="14">The sequence shown here is derived from an EMBL/GenBank/DDBJ whole genome shotgun (WGS) entry which is preliminary data.</text>
</comment>
<comment type="similarity">
    <text evidence="1 12">Belongs to the TRAFAC class translation factor GTPase superfamily. Classic translation factor GTPase family. LepA subfamily.</text>
</comment>
<evidence type="ECO:0000256" key="2">
    <source>
        <dbReference type="ARBA" id="ARBA00022475"/>
    </source>
</evidence>
<evidence type="ECO:0000256" key="6">
    <source>
        <dbReference type="ARBA" id="ARBA00023134"/>
    </source>
</evidence>
<evidence type="ECO:0000313" key="14">
    <source>
        <dbReference type="EMBL" id="MDQ0288482.1"/>
    </source>
</evidence>
<dbReference type="FunFam" id="3.30.70.240:FF:000007">
    <property type="entry name" value="Translation factor GUF1, mitochondrial"/>
    <property type="match status" value="1"/>
</dbReference>
<gene>
    <name evidence="12" type="primary">lepA</name>
    <name evidence="14" type="ORF">J3R75_000589</name>
</gene>
<evidence type="ECO:0000256" key="7">
    <source>
        <dbReference type="ARBA" id="ARBA00023136"/>
    </source>
</evidence>
<comment type="subcellular location">
    <subcellularLocation>
        <location evidence="12">Cell membrane</location>
        <topology evidence="12">Peripheral membrane protein</topology>
        <orientation evidence="12">Cytoplasmic side</orientation>
    </subcellularLocation>
</comment>
<dbReference type="CDD" id="cd01890">
    <property type="entry name" value="LepA"/>
    <property type="match status" value="1"/>
</dbReference>
<dbReference type="Proteomes" id="UP001238163">
    <property type="component" value="Unassembled WGS sequence"/>
</dbReference>
<keyword evidence="7 12" id="KW-0472">Membrane</keyword>
<dbReference type="FunFam" id="3.30.70.870:FF:000004">
    <property type="entry name" value="Translation factor GUF1, mitochondrial"/>
    <property type="match status" value="1"/>
</dbReference>
<dbReference type="InterPro" id="IPR006297">
    <property type="entry name" value="EF-4"/>
</dbReference>
<dbReference type="Gene3D" id="3.30.70.2570">
    <property type="entry name" value="Elongation factor 4, C-terminal domain"/>
    <property type="match status" value="1"/>
</dbReference>
<dbReference type="Gene3D" id="3.40.50.300">
    <property type="entry name" value="P-loop containing nucleotide triphosphate hydrolases"/>
    <property type="match status" value="1"/>
</dbReference>
<keyword evidence="15" id="KW-1185">Reference proteome</keyword>
<dbReference type="PROSITE" id="PS51722">
    <property type="entry name" value="G_TR_2"/>
    <property type="match status" value="1"/>
</dbReference>
<keyword evidence="4 12" id="KW-0378">Hydrolase</keyword>
<reference evidence="14" key="1">
    <citation type="submission" date="2023-07" db="EMBL/GenBank/DDBJ databases">
        <title>Genomic Encyclopedia of Type Strains, Phase IV (KMG-IV): sequencing the most valuable type-strain genomes for metagenomic binning, comparative biology and taxonomic classification.</title>
        <authorList>
            <person name="Goeker M."/>
        </authorList>
    </citation>
    <scope>NUCLEOTIDE SEQUENCE</scope>
    <source>
        <strain evidence="14">DSM 24202</strain>
    </source>
</reference>
<dbReference type="InterPro" id="IPR035654">
    <property type="entry name" value="LepA_IV"/>
</dbReference>
<dbReference type="GO" id="GO:0005886">
    <property type="term" value="C:plasma membrane"/>
    <property type="evidence" value="ECO:0007669"/>
    <property type="project" value="UniProtKB-SubCell"/>
</dbReference>
<dbReference type="InterPro" id="IPR035647">
    <property type="entry name" value="EFG_III/V"/>
</dbReference>
<dbReference type="PANTHER" id="PTHR43512">
    <property type="entry name" value="TRANSLATION FACTOR GUF1-RELATED"/>
    <property type="match status" value="1"/>
</dbReference>
<dbReference type="Pfam" id="PF06421">
    <property type="entry name" value="LepA_C"/>
    <property type="match status" value="1"/>
</dbReference>
<sequence length="604" mass="67283">MPEKLTNIRNFSIIAHIDHGKSTLADRFLLHTKTIEERTFHDQVLDAMDLERERGITIKSHPVRMHYDADDGRTYVFNLIDTPGHVDFSYEVSRSLAACEGAILLIDAAQGVQAQTLANANLALHQKLTIIPVINKIDLPAADVDMCLEQVEELLAIPRDEVLKVSAKSGMGVKELLEAVVARVPPPETDPAQPLQALVFDSVYDVYRGVVSFVRVVNGSVKVGESIRFFNTDLTTEVKEVGYFSPGMKPSASLLQGEVGYIITTIKTPGDIHVGDTITGYLRACKQPLAGFQHVRPMVFSGIYPIDTADYEALKANIAKLRLNDSAFVAQPESSIALGAGFRCGFLGLLHMEIVQERLRREYNMELLLTYPSVIYHVFMRDGSMKEVDNPLHMPDPSHISHVEEPMIKSQIIAPATYLGAIMNLVMDKRGICLKTDNVDHIHVMITARLPLHEIVLDFYDKLKTVTRGYGSMDYEPDGYETSPTVKLEILVNSEPVDAFASIVHADRAVYRARMICERLREAIPPQMFKVAIQGAVGGRIIAREDVRQLRKNVLAKCYGGDITRKRKLLDKQKEGKKRMKEVGNVNIPPEAFVAVLRASDDKG</sequence>
<dbReference type="FunFam" id="2.40.30.10:FF:000015">
    <property type="entry name" value="Translation factor GUF1, mitochondrial"/>
    <property type="match status" value="1"/>
</dbReference>
<dbReference type="HAMAP" id="MF_00071">
    <property type="entry name" value="LepA"/>
    <property type="match status" value="1"/>
</dbReference>
<evidence type="ECO:0000256" key="9">
    <source>
        <dbReference type="ARBA" id="ARBA00057626"/>
    </source>
</evidence>
<dbReference type="FunFam" id="3.40.50.300:FF:000078">
    <property type="entry name" value="Elongation factor 4"/>
    <property type="match status" value="1"/>
</dbReference>
<dbReference type="InterPro" id="IPR038363">
    <property type="entry name" value="LepA_C_sf"/>
</dbReference>